<evidence type="ECO:0000313" key="1">
    <source>
        <dbReference type="EMBL" id="TWP33055.1"/>
    </source>
</evidence>
<gene>
    <name evidence="1" type="ORF">FGL98_22475</name>
</gene>
<dbReference type="AlphaFoldDB" id="A0A563DS46"/>
<dbReference type="EMBL" id="VCQV01000049">
    <property type="protein sequence ID" value="TWP33055.1"/>
    <property type="molecule type" value="Genomic_DNA"/>
</dbReference>
<keyword evidence="2" id="KW-1185">Reference proteome</keyword>
<sequence length="72" mass="7524">MSTQPTPAESDRTDLPEWIGADAAETFRAGVAEGRKASMRRPMTHEAADAMARLLAGKKEAGLGDDGQPLGG</sequence>
<accession>A0A563DS46</accession>
<dbReference type="RefSeq" id="WP_146320721.1">
    <property type="nucleotide sequence ID" value="NZ_VCQV01000049.1"/>
</dbReference>
<protein>
    <submittedName>
        <fullName evidence="1">Uncharacterized protein</fullName>
    </submittedName>
</protein>
<comment type="caution">
    <text evidence="1">The sequence shown here is derived from an EMBL/GenBank/DDBJ whole genome shotgun (WGS) entry which is preliminary data.</text>
</comment>
<evidence type="ECO:0000313" key="2">
    <source>
        <dbReference type="Proteomes" id="UP000320244"/>
    </source>
</evidence>
<dbReference type="Proteomes" id="UP000320244">
    <property type="component" value="Unassembled WGS sequence"/>
</dbReference>
<reference evidence="1 2" key="1">
    <citation type="submission" date="2019-05" db="EMBL/GenBank/DDBJ databases">
        <authorList>
            <person name="Lee S.D."/>
        </authorList>
    </citation>
    <scope>NUCLEOTIDE SEQUENCE [LARGE SCALE GENOMIC DNA]</scope>
    <source>
        <strain evidence="1 2">C5-26</strain>
    </source>
</reference>
<organism evidence="1 2">
    <name type="scientific">Leekyejoonella antrihumi</name>
    <dbReference type="NCBI Taxonomy" id="1660198"/>
    <lineage>
        <taxon>Bacteria</taxon>
        <taxon>Bacillati</taxon>
        <taxon>Actinomycetota</taxon>
        <taxon>Actinomycetes</taxon>
        <taxon>Micrococcales</taxon>
        <taxon>Dermacoccaceae</taxon>
        <taxon>Leekyejoonella</taxon>
    </lineage>
</organism>
<reference evidence="1 2" key="2">
    <citation type="submission" date="2019-08" db="EMBL/GenBank/DDBJ databases">
        <title>Jejuicoccus antrihumi gen. nov., sp. nov., a new member of the family Dermacoccaceae isolated from a cave.</title>
        <authorList>
            <person name="Schumann P."/>
            <person name="Kim I.S."/>
        </authorList>
    </citation>
    <scope>NUCLEOTIDE SEQUENCE [LARGE SCALE GENOMIC DNA]</scope>
    <source>
        <strain evidence="1 2">C5-26</strain>
    </source>
</reference>
<name>A0A563DS46_9MICO</name>
<proteinExistence type="predicted"/>